<evidence type="ECO:0000256" key="5">
    <source>
        <dbReference type="ARBA" id="ARBA00023242"/>
    </source>
</evidence>
<protein>
    <recommendedName>
        <fullName evidence="10">Transcription factor domain-containing protein</fullName>
    </recommendedName>
</protein>
<keyword evidence="9" id="KW-1185">Reference proteome</keyword>
<evidence type="ECO:0000313" key="8">
    <source>
        <dbReference type="EMBL" id="KAK5994119.1"/>
    </source>
</evidence>
<keyword evidence="2" id="KW-0805">Transcription regulation</keyword>
<dbReference type="EMBL" id="JAVFKD010000012">
    <property type="protein sequence ID" value="KAK5994119.1"/>
    <property type="molecule type" value="Genomic_DNA"/>
</dbReference>
<feature type="region of interest" description="Disordered" evidence="7">
    <location>
        <begin position="61"/>
        <end position="87"/>
    </location>
</feature>
<keyword evidence="3" id="KW-0238">DNA-binding</keyword>
<comment type="caution">
    <text evidence="8">The sequence shown here is derived from an EMBL/GenBank/DDBJ whole genome shotgun (WGS) entry which is preliminary data.</text>
</comment>
<evidence type="ECO:0000256" key="2">
    <source>
        <dbReference type="ARBA" id="ARBA00023015"/>
    </source>
</evidence>
<evidence type="ECO:0000256" key="7">
    <source>
        <dbReference type="SAM" id="MobiDB-lite"/>
    </source>
</evidence>
<dbReference type="CDD" id="cd12148">
    <property type="entry name" value="fungal_TF_MHR"/>
    <property type="match status" value="1"/>
</dbReference>
<dbReference type="PANTHER" id="PTHR31845">
    <property type="entry name" value="FINGER DOMAIN PROTEIN, PUTATIVE-RELATED"/>
    <property type="match status" value="1"/>
</dbReference>
<keyword evidence="4" id="KW-0804">Transcription</keyword>
<feature type="coiled-coil region" evidence="6">
    <location>
        <begin position="33"/>
        <end position="60"/>
    </location>
</feature>
<name>A0ABR0SPL5_9HYPO</name>
<evidence type="ECO:0008006" key="10">
    <source>
        <dbReference type="Google" id="ProtNLM"/>
    </source>
</evidence>
<evidence type="ECO:0000256" key="6">
    <source>
        <dbReference type="SAM" id="Coils"/>
    </source>
</evidence>
<organism evidence="8 9">
    <name type="scientific">Cladobotryum mycophilum</name>
    <dbReference type="NCBI Taxonomy" id="491253"/>
    <lineage>
        <taxon>Eukaryota</taxon>
        <taxon>Fungi</taxon>
        <taxon>Dikarya</taxon>
        <taxon>Ascomycota</taxon>
        <taxon>Pezizomycotina</taxon>
        <taxon>Sordariomycetes</taxon>
        <taxon>Hypocreomycetidae</taxon>
        <taxon>Hypocreales</taxon>
        <taxon>Hypocreaceae</taxon>
        <taxon>Cladobotryum</taxon>
    </lineage>
</organism>
<proteinExistence type="predicted"/>
<evidence type="ECO:0000256" key="3">
    <source>
        <dbReference type="ARBA" id="ARBA00023125"/>
    </source>
</evidence>
<reference evidence="8 9" key="1">
    <citation type="submission" date="2024-01" db="EMBL/GenBank/DDBJ databases">
        <title>Complete genome of Cladobotryum mycophilum ATHUM6906.</title>
        <authorList>
            <person name="Christinaki A.C."/>
            <person name="Myridakis A.I."/>
            <person name="Kouvelis V.N."/>
        </authorList>
    </citation>
    <scope>NUCLEOTIDE SEQUENCE [LARGE SCALE GENOMIC DNA]</scope>
    <source>
        <strain evidence="8 9">ATHUM6906</strain>
    </source>
</reference>
<dbReference type="InterPro" id="IPR051089">
    <property type="entry name" value="prtT"/>
</dbReference>
<evidence type="ECO:0000256" key="4">
    <source>
        <dbReference type="ARBA" id="ARBA00023163"/>
    </source>
</evidence>
<feature type="compositionally biased region" description="Polar residues" evidence="7">
    <location>
        <begin position="76"/>
        <end position="87"/>
    </location>
</feature>
<comment type="subcellular location">
    <subcellularLocation>
        <location evidence="1">Nucleus</location>
    </subcellularLocation>
</comment>
<evidence type="ECO:0000313" key="9">
    <source>
        <dbReference type="Proteomes" id="UP001338125"/>
    </source>
</evidence>
<dbReference type="Proteomes" id="UP001338125">
    <property type="component" value="Unassembled WGS sequence"/>
</dbReference>
<keyword evidence="6" id="KW-0175">Coiled coil</keyword>
<sequence length="595" mass="66657">MEAGDPGGTLQLSHPALACQEYGKDCHFTDLPKDPHEVKIEDLENEIRALRARLEGLPTDVLSHQQQDVNGGAASSGRNSDSPAISSCFQRPKSTSFEAGSITLTDCVDASLITLEQAESYFAIFFQGCDHYVPIFDPQYNSLHSTRGRSSLLFSAICTVGFRIVNGTDSHQWRLLDFHLKRMLNCALARPEFACLETVQAFLVRSCYAPERSLLVAAATRMAVDLGFPESYDELVSQSADPRETNQNNETGAALMRKTRTWLHLLVLGHIHHVDAADLPTFKFIGDVRRSRIILKNAFATTLDLFLFCQVELNAARTRIHDSLSGLVSSDDDQLMKIVREARIDIDVWFDDWTHVFEKHSAQYPWLLVNLRMQKCWAENMVMCRAVRASGVENVDFMPPTQRTILVMAREALEEHLNIMIEEPRIYLRNLRFAMDFVWAKCAFCYLLLVKLSILLPHSLGRTSHELIEHGNILLAEMKEAAGRFLNGDRSNASKLYLQLLQTGIERFTNTVRDGYDAGMVDPAMSAGRPLSSFDAEERGGLESFVPEQFVFEWDFPGLTLFSSATGVAWLDDILLGALNAGDEVFGWGAMDMGG</sequence>
<keyword evidence="5" id="KW-0539">Nucleus</keyword>
<evidence type="ECO:0000256" key="1">
    <source>
        <dbReference type="ARBA" id="ARBA00004123"/>
    </source>
</evidence>
<accession>A0ABR0SPL5</accession>
<gene>
    <name evidence="8" type="ORF">PT974_07559</name>
</gene>
<dbReference type="PANTHER" id="PTHR31845:SF33">
    <property type="entry name" value="ZN(II)2CYS6 TRANSCRIPTION FACTOR (EUROFUNG)"/>
    <property type="match status" value="1"/>
</dbReference>